<keyword evidence="2" id="KW-0812">Transmembrane</keyword>
<evidence type="ECO:0000256" key="1">
    <source>
        <dbReference type="ARBA" id="ARBA00004167"/>
    </source>
</evidence>
<dbReference type="Proteomes" id="UP000254716">
    <property type="component" value="Unassembled WGS sequence"/>
</dbReference>
<sequence>MNFRARIFYYFSLKKEKEEDKGLTLLEIAGALIIIGIVVTLAMSQMSSTMASSDNQRELKNLQTIATKMKQYKFQGRYTGTDYIKTLTESGSLPADMIAGGNKAKNAWGGDVTIATTSNKYGYIITSKAVPKENCVELINSLRSSSMFTKSKARHLPGGSGNCMLCRHKRYNARNQQLIS</sequence>
<dbReference type="Pfam" id="PF08805">
    <property type="entry name" value="PilS"/>
    <property type="match status" value="1"/>
</dbReference>
<dbReference type="SUPFAM" id="SSF54523">
    <property type="entry name" value="Pili subunits"/>
    <property type="match status" value="1"/>
</dbReference>
<dbReference type="InterPro" id="IPR012902">
    <property type="entry name" value="N_methyl_site"/>
</dbReference>
<protein>
    <submittedName>
        <fullName evidence="4">Major pillin subunit</fullName>
    </submittedName>
</protein>
<organism evidence="4 5">
    <name type="scientific">Escherichia coli</name>
    <dbReference type="NCBI Taxonomy" id="562"/>
    <lineage>
        <taxon>Bacteria</taxon>
        <taxon>Pseudomonadati</taxon>
        <taxon>Pseudomonadota</taxon>
        <taxon>Gammaproteobacteria</taxon>
        <taxon>Enterobacterales</taxon>
        <taxon>Enterobacteriaceae</taxon>
        <taxon>Escherichia</taxon>
    </lineage>
</organism>
<dbReference type="GO" id="GO:0016020">
    <property type="term" value="C:membrane"/>
    <property type="evidence" value="ECO:0007669"/>
    <property type="project" value="UniProtKB-SubCell"/>
</dbReference>
<feature type="transmembrane region" description="Helical" evidence="2">
    <location>
        <begin position="21"/>
        <end position="43"/>
    </location>
</feature>
<reference evidence="4 5" key="1">
    <citation type="submission" date="2018-06" db="EMBL/GenBank/DDBJ databases">
        <authorList>
            <consortium name="Pathogen Informatics"/>
            <person name="Doyle S."/>
        </authorList>
    </citation>
    <scope>NUCLEOTIDE SEQUENCE [LARGE SCALE GENOMIC DNA]</scope>
    <source>
        <strain evidence="4 5">NCTC9081</strain>
    </source>
</reference>
<dbReference type="PROSITE" id="PS00409">
    <property type="entry name" value="PROKAR_NTER_METHYL"/>
    <property type="match status" value="1"/>
</dbReference>
<dbReference type="Gene3D" id="3.30.1690.10">
    <property type="entry name" value="TcpA-like pilin"/>
    <property type="match status" value="1"/>
</dbReference>
<dbReference type="EMBL" id="UGCV01000008">
    <property type="protein sequence ID" value="STJ16089.1"/>
    <property type="molecule type" value="Genomic_DNA"/>
</dbReference>
<keyword evidence="2" id="KW-0472">Membrane</keyword>
<accession>A0A376VY71</accession>
<comment type="subcellular location">
    <subcellularLocation>
        <location evidence="1">Membrane</location>
        <topology evidence="1">Single-pass membrane protein</topology>
    </subcellularLocation>
</comment>
<dbReference type="InterPro" id="IPR014911">
    <property type="entry name" value="PilS_N"/>
</dbReference>
<feature type="domain" description="Type 4 secretion system PilS N-terminal" evidence="3">
    <location>
        <begin position="53"/>
        <end position="146"/>
    </location>
</feature>
<evidence type="ECO:0000313" key="4">
    <source>
        <dbReference type="EMBL" id="STJ16089.1"/>
    </source>
</evidence>
<dbReference type="InterPro" id="IPR045584">
    <property type="entry name" value="Pilin-like"/>
</dbReference>
<evidence type="ECO:0000256" key="2">
    <source>
        <dbReference type="SAM" id="Phobius"/>
    </source>
</evidence>
<gene>
    <name evidence="4" type="primary">pilS_3</name>
    <name evidence="4" type="ORF">NCTC9081_01465</name>
</gene>
<evidence type="ECO:0000313" key="5">
    <source>
        <dbReference type="Proteomes" id="UP000254716"/>
    </source>
</evidence>
<evidence type="ECO:0000259" key="3">
    <source>
        <dbReference type="Pfam" id="PF08805"/>
    </source>
</evidence>
<dbReference type="AlphaFoldDB" id="A0A376VY71"/>
<name>A0A376VY71_ECOLX</name>
<proteinExistence type="predicted"/>
<keyword evidence="2" id="KW-1133">Transmembrane helix</keyword>